<evidence type="ECO:0000256" key="3">
    <source>
        <dbReference type="ARBA" id="ARBA00022737"/>
    </source>
</evidence>
<evidence type="ECO:0000256" key="4">
    <source>
        <dbReference type="ARBA" id="ARBA00022989"/>
    </source>
</evidence>
<dbReference type="GO" id="GO:0016020">
    <property type="term" value="C:membrane"/>
    <property type="evidence" value="ECO:0000318"/>
    <property type="project" value="GO_Central"/>
</dbReference>
<evidence type="ECO:0000256" key="8">
    <source>
        <dbReference type="SAM" id="Phobius"/>
    </source>
</evidence>
<dbReference type="PROSITE" id="PS50297">
    <property type="entry name" value="ANK_REP_REGION"/>
    <property type="match status" value="2"/>
</dbReference>
<dbReference type="InterPro" id="IPR002110">
    <property type="entry name" value="Ankyrin_rpt"/>
</dbReference>
<comment type="subcellular location">
    <subcellularLocation>
        <location evidence="1">Membrane</location>
        <topology evidence="1">Multi-pass membrane protein</topology>
    </subcellularLocation>
</comment>
<evidence type="ECO:0000256" key="1">
    <source>
        <dbReference type="ARBA" id="ARBA00004141"/>
    </source>
</evidence>
<organism evidence="10">
    <name type="scientific">Eucalyptus grandis</name>
    <name type="common">Flooded gum</name>
    <dbReference type="NCBI Taxonomy" id="71139"/>
    <lineage>
        <taxon>Eukaryota</taxon>
        <taxon>Viridiplantae</taxon>
        <taxon>Streptophyta</taxon>
        <taxon>Embryophyta</taxon>
        <taxon>Tracheophyta</taxon>
        <taxon>Spermatophyta</taxon>
        <taxon>Magnoliopsida</taxon>
        <taxon>eudicotyledons</taxon>
        <taxon>Gunneridae</taxon>
        <taxon>Pentapetalae</taxon>
        <taxon>rosids</taxon>
        <taxon>malvids</taxon>
        <taxon>Myrtales</taxon>
        <taxon>Myrtaceae</taxon>
        <taxon>Myrtoideae</taxon>
        <taxon>Eucalypteae</taxon>
        <taxon>Eucalyptus</taxon>
    </lineage>
</organism>
<feature type="repeat" description="ANK" evidence="7">
    <location>
        <begin position="338"/>
        <end position="371"/>
    </location>
</feature>
<evidence type="ECO:0000256" key="5">
    <source>
        <dbReference type="ARBA" id="ARBA00023043"/>
    </source>
</evidence>
<evidence type="ECO:0000259" key="9">
    <source>
        <dbReference type="Pfam" id="PF13962"/>
    </source>
</evidence>
<keyword evidence="2 8" id="KW-0812">Transmembrane</keyword>
<dbReference type="Gene3D" id="1.25.40.20">
    <property type="entry name" value="Ankyrin repeat-containing domain"/>
    <property type="match status" value="2"/>
</dbReference>
<evidence type="ECO:0000256" key="2">
    <source>
        <dbReference type="ARBA" id="ARBA00022692"/>
    </source>
</evidence>
<dbReference type="InterPro" id="IPR026961">
    <property type="entry name" value="PGG_dom"/>
</dbReference>
<dbReference type="PANTHER" id="PTHR24186:SF46">
    <property type="entry name" value="PROTEIN ACCELERATED CELL DEATH 6-LIKE"/>
    <property type="match status" value="1"/>
</dbReference>
<dbReference type="EMBL" id="KK198763">
    <property type="protein sequence ID" value="KCW47186.1"/>
    <property type="molecule type" value="Genomic_DNA"/>
</dbReference>
<dbReference type="Gramene" id="KCW47186">
    <property type="protein sequence ID" value="KCW47186"/>
    <property type="gene ID" value="EUGRSUZ_K00996"/>
</dbReference>
<keyword evidence="3" id="KW-0677">Repeat</keyword>
<proteinExistence type="predicted"/>
<feature type="repeat" description="ANK" evidence="7">
    <location>
        <begin position="121"/>
        <end position="147"/>
    </location>
</feature>
<feature type="transmembrane region" description="Helical" evidence="8">
    <location>
        <begin position="433"/>
        <end position="453"/>
    </location>
</feature>
<dbReference type="PANTHER" id="PTHR24186">
    <property type="entry name" value="PROTEIN PHOSPHATASE 1 REGULATORY SUBUNIT"/>
    <property type="match status" value="1"/>
</dbReference>
<feature type="repeat" description="ANK" evidence="7">
    <location>
        <begin position="229"/>
        <end position="252"/>
    </location>
</feature>
<accession>A0A059A0H5</accession>
<feature type="transmembrane region" description="Helical" evidence="8">
    <location>
        <begin position="542"/>
        <end position="566"/>
    </location>
</feature>
<sequence length="601" mass="66772">MDYAVSLDERETRATPNERFEALKARYPPTPNDQQDLRHGNLYKVMDRDLYQATKEGDIDKFIDALEKVSELRKLALSLIFDQVTPSRNSLLHLTASSGNLDVMELILLHFPNTVSQKNSSEDTPLHVAVQDQRFNAIEMLIPLGTDSEIIYWKNKSGKSPLCLAIEKWEFEGQPREEARWKILQLLLQESARDEDYAVKIQGMSPILAAIKKENTDRLPKLLHVRDEDGRTPMHAAASVGNEDAIGLLLEKCPYLALQTDNNGSYPIHIACEGGNFFAIERLLKDMWPDLAEIKNEKGQNILHVAAASRYPFMAFFVLKEYSESDVIEKLVNSKDVDGNTPLHLAAMHNHCRAMHSLTKDKRIDVRLRNKDGLTALDVAMESTSLPTRDPALLGRAILIVAGVPRSVDRDVLSLGASKSSPAEWIKDQVNTLLLVATLVASVTFTAGLTLPGGYNASGDPHPGMATMLHHGMFQVFVIANMVAMYSSILAVVVLLWGLNRDYYVAELAYHSTGPLLLMALTGMSVAFFVAVTVAVSKLTWLGSLVLSVGVLYLVMVVVVLAALIFPSSKTTMRVPTLFLSFFPRFLLSFPNKTSIYLCIF</sequence>
<reference evidence="10" key="1">
    <citation type="submission" date="2013-07" db="EMBL/GenBank/DDBJ databases">
        <title>The genome of Eucalyptus grandis.</title>
        <authorList>
            <person name="Schmutz J."/>
            <person name="Hayes R."/>
            <person name="Myburg A."/>
            <person name="Tuskan G."/>
            <person name="Grattapaglia D."/>
            <person name="Rokhsar D.S."/>
        </authorList>
    </citation>
    <scope>NUCLEOTIDE SEQUENCE</scope>
    <source>
        <tissue evidence="10">Leaf extractions</tissue>
    </source>
</reference>
<evidence type="ECO:0000313" key="10">
    <source>
        <dbReference type="EMBL" id="KCW47186.1"/>
    </source>
</evidence>
<dbReference type="AlphaFoldDB" id="A0A059A0H5"/>
<feature type="transmembrane region" description="Helical" evidence="8">
    <location>
        <begin position="516"/>
        <end position="536"/>
    </location>
</feature>
<dbReference type="STRING" id="71139.A0A059A0H5"/>
<name>A0A059A0H5_EUCGR</name>
<dbReference type="PROSITE" id="PS50088">
    <property type="entry name" value="ANK_REPEAT"/>
    <property type="match status" value="3"/>
</dbReference>
<dbReference type="InterPro" id="IPR036770">
    <property type="entry name" value="Ankyrin_rpt-contain_sf"/>
</dbReference>
<dbReference type="Pfam" id="PF13962">
    <property type="entry name" value="PGG"/>
    <property type="match status" value="1"/>
</dbReference>
<protein>
    <recommendedName>
        <fullName evidence="9">PGG domain-containing protein</fullName>
    </recommendedName>
</protein>
<evidence type="ECO:0000256" key="6">
    <source>
        <dbReference type="ARBA" id="ARBA00023136"/>
    </source>
</evidence>
<keyword evidence="6 8" id="KW-0472">Membrane</keyword>
<feature type="domain" description="PGG" evidence="9">
    <location>
        <begin position="424"/>
        <end position="534"/>
    </location>
</feature>
<dbReference type="SUPFAM" id="SSF48403">
    <property type="entry name" value="Ankyrin repeat"/>
    <property type="match status" value="2"/>
</dbReference>
<keyword evidence="5 7" id="KW-0040">ANK repeat</keyword>
<dbReference type="Pfam" id="PF12796">
    <property type="entry name" value="Ank_2"/>
    <property type="match status" value="3"/>
</dbReference>
<gene>
    <name evidence="10" type="ORF">EUGRSUZ_K00996</name>
</gene>
<evidence type="ECO:0000256" key="7">
    <source>
        <dbReference type="PROSITE-ProRule" id="PRU00023"/>
    </source>
</evidence>
<dbReference type="Pfam" id="PF13857">
    <property type="entry name" value="Ank_5"/>
    <property type="match status" value="1"/>
</dbReference>
<dbReference type="SMART" id="SM00248">
    <property type="entry name" value="ANK"/>
    <property type="match status" value="7"/>
</dbReference>
<keyword evidence="4 8" id="KW-1133">Transmembrane helix</keyword>
<feature type="transmembrane region" description="Helical" evidence="8">
    <location>
        <begin position="473"/>
        <end position="496"/>
    </location>
</feature>
<dbReference type="InParanoid" id="A0A059A0H5"/>